<name>A0A9W6FTW2_9BACT</name>
<evidence type="ECO:0000313" key="3">
    <source>
        <dbReference type="Proteomes" id="UP001144372"/>
    </source>
</evidence>
<dbReference type="EMBL" id="BSDR01000001">
    <property type="protein sequence ID" value="GLI34431.1"/>
    <property type="molecule type" value="Genomic_DNA"/>
</dbReference>
<comment type="caution">
    <text evidence="2">The sequence shown here is derived from an EMBL/GenBank/DDBJ whole genome shotgun (WGS) entry which is preliminary data.</text>
</comment>
<accession>A0A9W6FTW2</accession>
<feature type="region of interest" description="Disordered" evidence="1">
    <location>
        <begin position="303"/>
        <end position="330"/>
    </location>
</feature>
<evidence type="ECO:0000313" key="2">
    <source>
        <dbReference type="EMBL" id="GLI34431.1"/>
    </source>
</evidence>
<protein>
    <submittedName>
        <fullName evidence="2">Uncharacterized protein</fullName>
    </submittedName>
</protein>
<dbReference type="AlphaFoldDB" id="A0A9W6FTW2"/>
<sequence length="536" mass="61078">MRRLHPLSDEVCRSLFILNACLEMKGKRKGPTFHQILDQWLNSGLTTEKDLAAWIEENYPKISLHSRQFDRARRRADAFRAQGIWAAGLNQNPPSSGIGFACPRLLFGKGTLTADQLWAGIFNSRKSKLIQPDEDWVVALRSLLSSTRSLGMGLASSLGTKTYDLVTVYAQHSRSPLFLVLPFAIEDPGASRESVRLPDPSSPYLMISCLTRAANCSRADRMVCRDRILAFLTDLHWVLEIRSEGNLWKILEQQQSLRPRMQWVMKPERRRSRTEGNFLLMEKFPRWSMGFSLNHLSDPRDIPPTETSSGISVGPPVQNGSGHEARHLPGPSGIEAREKISWKSYLFHYTRPCPGPWPNQDYQDYLLSLLQNDPLAGHTALDTLIHILRDTHLRGSSRLVRGSDAAISFSSTPPHELNTIRQWNPALIRWTFEPYGLAIDRKLLKTLGARPAIYAKSDIYDRLRDSDRFRFQRNDPLHCSWKHEREWRLPGDLSLGEIPQKDFFVFVPSLEDARKLTLNVASHPPIVIIPFVRPVA</sequence>
<dbReference type="Proteomes" id="UP001144372">
    <property type="component" value="Unassembled WGS sequence"/>
</dbReference>
<keyword evidence="3" id="KW-1185">Reference proteome</keyword>
<evidence type="ECO:0000256" key="1">
    <source>
        <dbReference type="SAM" id="MobiDB-lite"/>
    </source>
</evidence>
<proteinExistence type="predicted"/>
<organism evidence="2 3">
    <name type="scientific">Desulforhabdus amnigena</name>
    <dbReference type="NCBI Taxonomy" id="40218"/>
    <lineage>
        <taxon>Bacteria</taxon>
        <taxon>Pseudomonadati</taxon>
        <taxon>Thermodesulfobacteriota</taxon>
        <taxon>Syntrophobacteria</taxon>
        <taxon>Syntrophobacterales</taxon>
        <taxon>Syntrophobacteraceae</taxon>
        <taxon>Desulforhabdus</taxon>
    </lineage>
</organism>
<dbReference type="RefSeq" id="WP_281793683.1">
    <property type="nucleotide sequence ID" value="NZ_BSDR01000001.1"/>
</dbReference>
<gene>
    <name evidence="2" type="ORF">DAMNIGENAA_18640</name>
</gene>
<reference evidence="2" key="1">
    <citation type="submission" date="2022-12" db="EMBL/GenBank/DDBJ databases">
        <title>Reference genome sequencing for broad-spectrum identification of bacterial and archaeal isolates by mass spectrometry.</title>
        <authorList>
            <person name="Sekiguchi Y."/>
            <person name="Tourlousse D.M."/>
        </authorList>
    </citation>
    <scope>NUCLEOTIDE SEQUENCE</scope>
    <source>
        <strain evidence="2">ASRB1</strain>
    </source>
</reference>